<dbReference type="EMBL" id="LNXT01000048">
    <property type="protein sequence ID" value="KTC68256.1"/>
    <property type="molecule type" value="Genomic_DNA"/>
</dbReference>
<organism evidence="2 4">
    <name type="scientific">Legionella birminghamensis</name>
    <dbReference type="NCBI Taxonomy" id="28083"/>
    <lineage>
        <taxon>Bacteria</taxon>
        <taxon>Pseudomonadati</taxon>
        <taxon>Pseudomonadota</taxon>
        <taxon>Gammaproteobacteria</taxon>
        <taxon>Legionellales</taxon>
        <taxon>Legionellaceae</taxon>
        <taxon>Legionella</taxon>
    </lineage>
</organism>
<dbReference type="AlphaFoldDB" id="A0A378I7M0"/>
<proteinExistence type="predicted"/>
<reference evidence="1 3" key="1">
    <citation type="submission" date="2015-11" db="EMBL/GenBank/DDBJ databases">
        <title>Genomic analysis of 38 Legionella species identifies large and diverse effector repertoires.</title>
        <authorList>
            <person name="Burstein D."/>
            <person name="Amaro F."/>
            <person name="Zusman T."/>
            <person name="Lifshitz Z."/>
            <person name="Cohen O."/>
            <person name="Gilbert J.A."/>
            <person name="Pupko T."/>
            <person name="Shuman H.A."/>
            <person name="Segal G."/>
        </authorList>
    </citation>
    <scope>NUCLEOTIDE SEQUENCE [LARGE SCALE GENOMIC DNA]</scope>
    <source>
        <strain evidence="1 3">CDC#1407-AL-14</strain>
    </source>
</reference>
<dbReference type="OrthoDB" id="9911290at2"/>
<dbReference type="RefSeq" id="WP_058524831.1">
    <property type="nucleotide sequence ID" value="NZ_CAAAHV010000017.1"/>
</dbReference>
<dbReference type="EMBL" id="UGNW01000001">
    <property type="protein sequence ID" value="STX31033.1"/>
    <property type="molecule type" value="Genomic_DNA"/>
</dbReference>
<dbReference type="Proteomes" id="UP000255066">
    <property type="component" value="Unassembled WGS sequence"/>
</dbReference>
<accession>A0A378I7M0</accession>
<reference evidence="2 4" key="2">
    <citation type="submission" date="2018-06" db="EMBL/GenBank/DDBJ databases">
        <authorList>
            <consortium name="Pathogen Informatics"/>
            <person name="Doyle S."/>
        </authorList>
    </citation>
    <scope>NUCLEOTIDE SEQUENCE [LARGE SCALE GENOMIC DNA]</scope>
    <source>
        <strain evidence="2 4">NCTC12437</strain>
    </source>
</reference>
<dbReference type="Proteomes" id="UP000054735">
    <property type="component" value="Unassembled WGS sequence"/>
</dbReference>
<evidence type="ECO:0000313" key="4">
    <source>
        <dbReference type="Proteomes" id="UP000255066"/>
    </source>
</evidence>
<evidence type="ECO:0000313" key="1">
    <source>
        <dbReference type="EMBL" id="KTC68256.1"/>
    </source>
</evidence>
<evidence type="ECO:0000313" key="3">
    <source>
        <dbReference type="Proteomes" id="UP000054735"/>
    </source>
</evidence>
<protein>
    <submittedName>
        <fullName evidence="2">Uncharacterized protein</fullName>
    </submittedName>
</protein>
<gene>
    <name evidence="1" type="ORF">Lbir_2858</name>
    <name evidence="2" type="ORF">NCTC12437_00803</name>
</gene>
<name>A0A378I7M0_9GAMM</name>
<dbReference type="STRING" id="28083.Lbir_2858"/>
<evidence type="ECO:0000313" key="2">
    <source>
        <dbReference type="EMBL" id="STX31033.1"/>
    </source>
</evidence>
<keyword evidence="3" id="KW-1185">Reference proteome</keyword>
<sequence length="186" mass="21455">MKTVVYDLIDGDLKLWSHEREIQDTYPIDSLVNGENKEILYRFALTIHTNRGGGEFYTSTDTFRFLKNPAILLQFNLPEALQQAVTEDVIYRDNDINPRHFGQSNEFWTGRSSIREIFAPANFAGFWYKPEADKEDCYFVSLEEFKQSIASEKSFAERMFGFWSAPRLERGGIRPVEGASSTCIVL</sequence>